<dbReference type="HOGENOM" id="CLU_1557664_0_0_1"/>
<dbReference type="AlphaFoldDB" id="J3LNS3"/>
<evidence type="ECO:0000313" key="1">
    <source>
        <dbReference type="EnsemblPlants" id="OB03G26990.1"/>
    </source>
</evidence>
<keyword evidence="2" id="KW-1185">Reference proteome</keyword>
<evidence type="ECO:0000313" key="2">
    <source>
        <dbReference type="Proteomes" id="UP000006038"/>
    </source>
</evidence>
<dbReference type="EnsemblPlants" id="OB03G26990.1">
    <property type="protein sequence ID" value="OB03G26990.1"/>
    <property type="gene ID" value="OB03G26990"/>
</dbReference>
<organism evidence="1">
    <name type="scientific">Oryza brachyantha</name>
    <name type="common">malo sina</name>
    <dbReference type="NCBI Taxonomy" id="4533"/>
    <lineage>
        <taxon>Eukaryota</taxon>
        <taxon>Viridiplantae</taxon>
        <taxon>Streptophyta</taxon>
        <taxon>Embryophyta</taxon>
        <taxon>Tracheophyta</taxon>
        <taxon>Spermatophyta</taxon>
        <taxon>Magnoliopsida</taxon>
        <taxon>Liliopsida</taxon>
        <taxon>Poales</taxon>
        <taxon>Poaceae</taxon>
        <taxon>BOP clade</taxon>
        <taxon>Oryzoideae</taxon>
        <taxon>Oryzeae</taxon>
        <taxon>Oryzinae</taxon>
        <taxon>Oryza</taxon>
    </lineage>
</organism>
<reference evidence="1" key="2">
    <citation type="submission" date="2013-04" db="UniProtKB">
        <authorList>
            <consortium name="EnsemblPlants"/>
        </authorList>
    </citation>
    <scope>IDENTIFICATION</scope>
</reference>
<proteinExistence type="predicted"/>
<dbReference type="Proteomes" id="UP000006038">
    <property type="component" value="Chromosome 3"/>
</dbReference>
<dbReference type="Gramene" id="OB03G26990.1">
    <property type="protein sequence ID" value="OB03G26990.1"/>
    <property type="gene ID" value="OB03G26990"/>
</dbReference>
<sequence length="172" mass="19157">MPNFRWYSIQSCAQVVRCHNQSSSFKVYKKLQNWQIPQKFSKRIVFFMIPGLVIQCSIKKIQKTETSCYNMYTLYGYIIDKSGKSDLQNHNSQRLACCEEEQEQGANAANPDGLGHGGDGGGDCGDDGGGDYDGRDCCPGGLSVVDYKVEELDLVNVYCLHCSVNAEDKKTD</sequence>
<protein>
    <submittedName>
        <fullName evidence="1">Uncharacterized protein</fullName>
    </submittedName>
</protein>
<reference evidence="1" key="1">
    <citation type="journal article" date="2013" name="Nat. Commun.">
        <title>Whole-genome sequencing of Oryza brachyantha reveals mechanisms underlying Oryza genome evolution.</title>
        <authorList>
            <person name="Chen J."/>
            <person name="Huang Q."/>
            <person name="Gao D."/>
            <person name="Wang J."/>
            <person name="Lang Y."/>
            <person name="Liu T."/>
            <person name="Li B."/>
            <person name="Bai Z."/>
            <person name="Luis Goicoechea J."/>
            <person name="Liang C."/>
            <person name="Chen C."/>
            <person name="Zhang W."/>
            <person name="Sun S."/>
            <person name="Liao Y."/>
            <person name="Zhang X."/>
            <person name="Yang L."/>
            <person name="Song C."/>
            <person name="Wang M."/>
            <person name="Shi J."/>
            <person name="Liu G."/>
            <person name="Liu J."/>
            <person name="Zhou H."/>
            <person name="Zhou W."/>
            <person name="Yu Q."/>
            <person name="An N."/>
            <person name="Chen Y."/>
            <person name="Cai Q."/>
            <person name="Wang B."/>
            <person name="Liu B."/>
            <person name="Min J."/>
            <person name="Huang Y."/>
            <person name="Wu H."/>
            <person name="Li Z."/>
            <person name="Zhang Y."/>
            <person name="Yin Y."/>
            <person name="Song W."/>
            <person name="Jiang J."/>
            <person name="Jackson S.A."/>
            <person name="Wing R.A."/>
            <person name="Wang J."/>
            <person name="Chen M."/>
        </authorList>
    </citation>
    <scope>NUCLEOTIDE SEQUENCE [LARGE SCALE GENOMIC DNA]</scope>
    <source>
        <strain evidence="1">cv. IRGC 101232</strain>
    </source>
</reference>
<name>J3LNS3_ORYBR</name>
<accession>J3LNS3</accession>